<proteinExistence type="predicted"/>
<keyword evidence="3" id="KW-1185">Reference proteome</keyword>
<dbReference type="EMBL" id="FLRC01000021">
    <property type="protein sequence ID" value="SBT25596.1"/>
    <property type="molecule type" value="Genomic_DNA"/>
</dbReference>
<dbReference type="SUPFAM" id="SSF52980">
    <property type="entry name" value="Restriction endonuclease-like"/>
    <property type="match status" value="1"/>
</dbReference>
<dbReference type="SMART" id="SM01322">
    <property type="entry name" value="YaeQ"/>
    <property type="match status" value="1"/>
</dbReference>
<evidence type="ECO:0000313" key="1">
    <source>
        <dbReference type="EMBL" id="SBT25596.1"/>
    </source>
</evidence>
<protein>
    <submittedName>
        <fullName evidence="1">YaeQ protein</fullName>
    </submittedName>
</protein>
<organism evidence="1 3">
    <name type="scientific">Orrella dioscoreae</name>
    <dbReference type="NCBI Taxonomy" id="1851544"/>
    <lineage>
        <taxon>Bacteria</taxon>
        <taxon>Pseudomonadati</taxon>
        <taxon>Pseudomonadota</taxon>
        <taxon>Betaproteobacteria</taxon>
        <taxon>Burkholderiales</taxon>
        <taxon>Alcaligenaceae</taxon>
        <taxon>Orrella</taxon>
    </lineage>
</organism>
<dbReference type="Gene3D" id="3.10.640.10">
    <property type="entry name" value="Restriction endonuclease-like alpha-beta roll domain"/>
    <property type="match status" value="1"/>
</dbReference>
<dbReference type="RefSeq" id="WP_067753844.1">
    <property type="nucleotide sequence ID" value="NZ_LT907988.1"/>
</dbReference>
<dbReference type="EMBL" id="LT907988">
    <property type="protein sequence ID" value="SOE46992.1"/>
    <property type="molecule type" value="Genomic_DNA"/>
</dbReference>
<evidence type="ECO:0000313" key="2">
    <source>
        <dbReference type="EMBL" id="SOE46992.1"/>
    </source>
</evidence>
<dbReference type="PIRSF" id="PIRSF011484">
    <property type="entry name" value="YaeQ"/>
    <property type="match status" value="1"/>
</dbReference>
<dbReference type="InterPro" id="IPR009822">
    <property type="entry name" value="YaeQ"/>
</dbReference>
<dbReference type="OrthoDB" id="5293309at2"/>
<name>A0A1C3K269_9BURK</name>
<dbReference type="InterPro" id="IPR011335">
    <property type="entry name" value="Restrct_endonuc-II-like"/>
</dbReference>
<gene>
    <name evidence="1" type="ORF">ODI_03524</name>
    <name evidence="2" type="ORF">ODI_R0582</name>
</gene>
<dbReference type="STRING" id="1851544.ODI_03524"/>
<reference evidence="1 3" key="1">
    <citation type="submission" date="2016-06" db="EMBL/GenBank/DDBJ databases">
        <authorList>
            <person name="Kjaerup R.B."/>
            <person name="Dalgaard T.S."/>
            <person name="Juul-Madsen H.R."/>
        </authorList>
    </citation>
    <scope>NUCLEOTIDE SEQUENCE [LARGE SCALE GENOMIC DNA]</scope>
    <source>
        <strain evidence="1">Orrdi1</strain>
    </source>
</reference>
<sequence length="179" mass="19832">MALRATIYKADINVADNDRGYYGSHAVTVARHPSETEERLMVRLMAFALHADAEDTLAFTRGLSEADEPDLWRLDLTGAIQQWIETGLPDDRRLMKASGRADEVVVYAYGRSADIWWNGIKNKVSRARNLKVFILAPEATQTLAALAGRTMTLNINVQDGTVWVSADKGEASVEIGILR</sequence>
<dbReference type="InterPro" id="IPR038590">
    <property type="entry name" value="YaeQ_sf"/>
</dbReference>
<dbReference type="PANTHER" id="PTHR38784:SF1">
    <property type="entry name" value="SUCROSE PHOSPHORYLASE"/>
    <property type="match status" value="1"/>
</dbReference>
<dbReference type="KEGG" id="odi:ODI_R0582"/>
<evidence type="ECO:0000313" key="3">
    <source>
        <dbReference type="Proteomes" id="UP000078558"/>
    </source>
</evidence>
<dbReference type="AlphaFoldDB" id="A0A1C3K269"/>
<accession>A0A1C3K269</accession>
<reference evidence="2 3" key="2">
    <citation type="submission" date="2017-08" db="EMBL/GenBank/DDBJ databases">
        <authorList>
            <person name="de Groot N.N."/>
        </authorList>
    </citation>
    <scope>NUCLEOTIDE SEQUENCE [LARGE SCALE GENOMIC DNA]</scope>
    <source>
        <strain evidence="2">Orrdi1</strain>
    </source>
</reference>
<dbReference type="PANTHER" id="PTHR38784">
    <property type="entry name" value="SUCROSE PHOSPHORYLASE"/>
    <property type="match status" value="1"/>
</dbReference>
<dbReference type="CDD" id="cd22368">
    <property type="entry name" value="YaeQ-like"/>
    <property type="match status" value="1"/>
</dbReference>
<dbReference type="Pfam" id="PF07152">
    <property type="entry name" value="YaeQ"/>
    <property type="match status" value="1"/>
</dbReference>
<dbReference type="Proteomes" id="UP000078558">
    <property type="component" value="Chromosome I"/>
</dbReference>